<evidence type="ECO:0000313" key="2">
    <source>
        <dbReference type="EMBL" id="RRA94601.1"/>
    </source>
</evidence>
<keyword evidence="3" id="KW-1185">Reference proteome</keyword>
<protein>
    <submittedName>
        <fullName evidence="2">Uncharacterized protein</fullName>
    </submittedName>
</protein>
<accession>A0A3P1B0B0</accession>
<feature type="chain" id="PRO_5018278087" evidence="1">
    <location>
        <begin position="24"/>
        <end position="93"/>
    </location>
</feature>
<evidence type="ECO:0000313" key="3">
    <source>
        <dbReference type="Proteomes" id="UP000268372"/>
    </source>
</evidence>
<comment type="caution">
    <text evidence="2">The sequence shown here is derived from an EMBL/GenBank/DDBJ whole genome shotgun (WGS) entry which is preliminary data.</text>
</comment>
<dbReference type="RefSeq" id="WP_124899500.1">
    <property type="nucleotide sequence ID" value="NZ_RQTJ01000016.1"/>
</dbReference>
<reference evidence="2 3" key="1">
    <citation type="submission" date="2018-11" db="EMBL/GenBank/DDBJ databases">
        <title>Flavobacterium sp. nov., YIM 102796 draft genome.</title>
        <authorList>
            <person name="Li G."/>
            <person name="Jiang Y."/>
        </authorList>
    </citation>
    <scope>NUCLEOTIDE SEQUENCE [LARGE SCALE GENOMIC DNA]</scope>
    <source>
        <strain evidence="2 3">YIM 102796</strain>
    </source>
</reference>
<dbReference type="EMBL" id="RQTJ01000016">
    <property type="protein sequence ID" value="RRA94601.1"/>
    <property type="molecule type" value="Genomic_DNA"/>
</dbReference>
<evidence type="ECO:0000256" key="1">
    <source>
        <dbReference type="SAM" id="SignalP"/>
    </source>
</evidence>
<dbReference type="AlphaFoldDB" id="A0A3P1B0B0"/>
<organism evidence="2 3">
    <name type="scientific">Paenimyroides viscosum</name>
    <dbReference type="NCBI Taxonomy" id="2488729"/>
    <lineage>
        <taxon>Bacteria</taxon>
        <taxon>Pseudomonadati</taxon>
        <taxon>Bacteroidota</taxon>
        <taxon>Flavobacteriia</taxon>
        <taxon>Flavobacteriales</taxon>
        <taxon>Flavobacteriaceae</taxon>
        <taxon>Paenimyroides</taxon>
    </lineage>
</organism>
<keyword evidence="1" id="KW-0732">Signal</keyword>
<gene>
    <name evidence="2" type="ORF">EG242_08670</name>
</gene>
<sequence length="93" mass="10061">MKNFKQSLIPLGVMVLGAVAAFASQSGPESKFVPEYGYATINPSMPCAERVECDDTGSVLCTVLIGTNSHTAYGKENPNDSWCKKELFVKQVN</sequence>
<dbReference type="Proteomes" id="UP000268372">
    <property type="component" value="Unassembled WGS sequence"/>
</dbReference>
<name>A0A3P1B0B0_9FLAO</name>
<dbReference type="Pfam" id="PF20130">
    <property type="entry name" value="DUF6520"/>
    <property type="match status" value="1"/>
</dbReference>
<dbReference type="OrthoDB" id="1361477at2"/>
<feature type="signal peptide" evidence="1">
    <location>
        <begin position="1"/>
        <end position="23"/>
    </location>
</feature>
<proteinExistence type="predicted"/>
<dbReference type="InterPro" id="IPR045391">
    <property type="entry name" value="DUF6520"/>
</dbReference>